<evidence type="ECO:0000259" key="2">
    <source>
        <dbReference type="Pfam" id="PF00078"/>
    </source>
</evidence>
<dbReference type="PANTHER" id="PTHR24559">
    <property type="entry name" value="TRANSPOSON TY3-I GAG-POL POLYPROTEIN"/>
    <property type="match status" value="1"/>
</dbReference>
<comment type="caution">
    <text evidence="3">The sequence shown here is derived from an EMBL/GenBank/DDBJ whole genome shotgun (WGS) entry which is preliminary data.</text>
</comment>
<evidence type="ECO:0000313" key="3">
    <source>
        <dbReference type="EMBL" id="GJS98360.1"/>
    </source>
</evidence>
<reference evidence="3" key="2">
    <citation type="submission" date="2022-01" db="EMBL/GenBank/DDBJ databases">
        <authorList>
            <person name="Yamashiro T."/>
            <person name="Shiraishi A."/>
            <person name="Satake H."/>
            <person name="Nakayama K."/>
        </authorList>
    </citation>
    <scope>NUCLEOTIDE SEQUENCE</scope>
</reference>
<feature type="compositionally biased region" description="Basic residues" evidence="1">
    <location>
        <begin position="20"/>
        <end position="29"/>
    </location>
</feature>
<dbReference type="Pfam" id="PF00078">
    <property type="entry name" value="RVT_1"/>
    <property type="match status" value="1"/>
</dbReference>
<dbReference type="EMBL" id="BQNB010012038">
    <property type="protein sequence ID" value="GJS98360.1"/>
    <property type="molecule type" value="Genomic_DNA"/>
</dbReference>
<dbReference type="InterPro" id="IPR053134">
    <property type="entry name" value="RNA-dir_DNA_polymerase"/>
</dbReference>
<reference evidence="3" key="1">
    <citation type="journal article" date="2022" name="Int. J. Mol. Sci.">
        <title>Draft Genome of Tanacetum Coccineum: Genomic Comparison of Closely Related Tanacetum-Family Plants.</title>
        <authorList>
            <person name="Yamashiro T."/>
            <person name="Shiraishi A."/>
            <person name="Nakayama K."/>
            <person name="Satake H."/>
        </authorList>
    </citation>
    <scope>NUCLEOTIDE SEQUENCE</scope>
</reference>
<keyword evidence="4" id="KW-1185">Reference proteome</keyword>
<evidence type="ECO:0000313" key="4">
    <source>
        <dbReference type="Proteomes" id="UP001151760"/>
    </source>
</evidence>
<dbReference type="InterPro" id="IPR043128">
    <property type="entry name" value="Rev_trsase/Diguanyl_cyclase"/>
</dbReference>
<sequence length="541" mass="62582">MRKFDEWWSTKKRDTNTKKGSSRGHKVPKVKKVESEKWRRLLLHQMCSDPYSMTWRLKGVKSGELIGNTSKMVTSVPIIGGITDIANALSRTILNWECMIARVRVEDVIRWVDIPKILVDGYGLMAHKNEFRLVRISHDYIGFIIEVAWLFSKIGKTKNLTRWLRVKIWKLRLSILRMSTPTQCGIGWTLACPENEHVKYSDWPASSIGELPSQLDSSADPVMKLGMKHTNCRSEEEEEPKGDMNGWLIEGENEPLGYKASDKEVELDLESIARIHNPWNSLIPLSHRSFDVIVGMDWLLNRKVVKIPLEGDEILRVHEERTLGAAKALMNAKLRGAFPFLKIDFRSGYHQLRVHEDAIPKTAFRMRYRHFESTVMPIGLTNAPAVFMDLMNRFYKSYLGRHRGRRSYMLNGWTSESTIQTLEDMLRVCVIDFGGSYHLRIRCAPFEALYGRKCRSPILWEEIRESSLTGPELRLPKELSSVHDTFHVSNLKKCLKDDSLHVLLDEIKVDKTLGFIEEPVEIMEQEIKKLKRKKIALVKVR</sequence>
<feature type="domain" description="Reverse transcriptase" evidence="2">
    <location>
        <begin position="331"/>
        <end position="402"/>
    </location>
</feature>
<dbReference type="Proteomes" id="UP001151760">
    <property type="component" value="Unassembled WGS sequence"/>
</dbReference>
<accession>A0ABQ5A7Q7</accession>
<gene>
    <name evidence="3" type="ORF">Tco_0819530</name>
</gene>
<dbReference type="Gene3D" id="3.10.10.10">
    <property type="entry name" value="HIV Type 1 Reverse Transcriptase, subunit A, domain 1"/>
    <property type="match status" value="1"/>
</dbReference>
<proteinExistence type="predicted"/>
<evidence type="ECO:0000256" key="1">
    <source>
        <dbReference type="SAM" id="MobiDB-lite"/>
    </source>
</evidence>
<dbReference type="PANTHER" id="PTHR24559:SF444">
    <property type="entry name" value="REVERSE TRANSCRIPTASE DOMAIN-CONTAINING PROTEIN"/>
    <property type="match status" value="1"/>
</dbReference>
<feature type="region of interest" description="Disordered" evidence="1">
    <location>
        <begin position="1"/>
        <end position="29"/>
    </location>
</feature>
<feature type="compositionally biased region" description="Basic and acidic residues" evidence="1">
    <location>
        <begin position="1"/>
        <end position="17"/>
    </location>
</feature>
<name>A0ABQ5A7Q7_9ASTR</name>
<protein>
    <recommendedName>
        <fullName evidence="2">Reverse transcriptase domain-containing protein</fullName>
    </recommendedName>
</protein>
<dbReference type="SUPFAM" id="SSF56672">
    <property type="entry name" value="DNA/RNA polymerases"/>
    <property type="match status" value="1"/>
</dbReference>
<dbReference type="Gene3D" id="3.30.70.270">
    <property type="match status" value="1"/>
</dbReference>
<dbReference type="InterPro" id="IPR000477">
    <property type="entry name" value="RT_dom"/>
</dbReference>
<organism evidence="3 4">
    <name type="scientific">Tanacetum coccineum</name>
    <dbReference type="NCBI Taxonomy" id="301880"/>
    <lineage>
        <taxon>Eukaryota</taxon>
        <taxon>Viridiplantae</taxon>
        <taxon>Streptophyta</taxon>
        <taxon>Embryophyta</taxon>
        <taxon>Tracheophyta</taxon>
        <taxon>Spermatophyta</taxon>
        <taxon>Magnoliopsida</taxon>
        <taxon>eudicotyledons</taxon>
        <taxon>Gunneridae</taxon>
        <taxon>Pentapetalae</taxon>
        <taxon>asterids</taxon>
        <taxon>campanulids</taxon>
        <taxon>Asterales</taxon>
        <taxon>Asteraceae</taxon>
        <taxon>Asteroideae</taxon>
        <taxon>Anthemideae</taxon>
        <taxon>Anthemidinae</taxon>
        <taxon>Tanacetum</taxon>
    </lineage>
</organism>
<dbReference type="InterPro" id="IPR043502">
    <property type="entry name" value="DNA/RNA_pol_sf"/>
</dbReference>